<organism evidence="8 9">
    <name type="scientific">Mycena indigotica</name>
    <dbReference type="NCBI Taxonomy" id="2126181"/>
    <lineage>
        <taxon>Eukaryota</taxon>
        <taxon>Fungi</taxon>
        <taxon>Dikarya</taxon>
        <taxon>Basidiomycota</taxon>
        <taxon>Agaricomycotina</taxon>
        <taxon>Agaricomycetes</taxon>
        <taxon>Agaricomycetidae</taxon>
        <taxon>Agaricales</taxon>
        <taxon>Marasmiineae</taxon>
        <taxon>Mycenaceae</taxon>
        <taxon>Mycena</taxon>
    </lineage>
</organism>
<dbReference type="AlphaFoldDB" id="A0A8H6SRY0"/>
<dbReference type="Proteomes" id="UP000636479">
    <property type="component" value="Unassembled WGS sequence"/>
</dbReference>
<dbReference type="InterPro" id="IPR001138">
    <property type="entry name" value="Zn2Cys6_DnaBD"/>
</dbReference>
<dbReference type="RefSeq" id="XP_037220902.1">
    <property type="nucleotide sequence ID" value="XM_037362981.1"/>
</dbReference>
<evidence type="ECO:0000313" key="8">
    <source>
        <dbReference type="EMBL" id="KAF7303930.1"/>
    </source>
</evidence>
<reference evidence="8" key="1">
    <citation type="submission" date="2020-05" db="EMBL/GenBank/DDBJ databases">
        <title>Mycena genomes resolve the evolution of fungal bioluminescence.</title>
        <authorList>
            <person name="Tsai I.J."/>
        </authorList>
    </citation>
    <scope>NUCLEOTIDE SEQUENCE</scope>
    <source>
        <strain evidence="8">171206Taipei</strain>
    </source>
</reference>
<proteinExistence type="predicted"/>
<dbReference type="SMART" id="SM00066">
    <property type="entry name" value="GAL4"/>
    <property type="match status" value="1"/>
</dbReference>
<keyword evidence="5" id="KW-0539">Nucleus</keyword>
<dbReference type="GO" id="GO:0008270">
    <property type="term" value="F:zinc ion binding"/>
    <property type="evidence" value="ECO:0007669"/>
    <property type="project" value="InterPro"/>
</dbReference>
<dbReference type="CDD" id="cd00067">
    <property type="entry name" value="GAL4"/>
    <property type="match status" value="1"/>
</dbReference>
<feature type="compositionally biased region" description="Polar residues" evidence="6">
    <location>
        <begin position="7"/>
        <end position="20"/>
    </location>
</feature>
<dbReference type="CDD" id="cd12148">
    <property type="entry name" value="fungal_TF_MHR"/>
    <property type="match status" value="1"/>
</dbReference>
<dbReference type="OrthoDB" id="2309723at2759"/>
<dbReference type="InterPro" id="IPR036864">
    <property type="entry name" value="Zn2-C6_fun-type_DNA-bd_sf"/>
</dbReference>
<protein>
    <submittedName>
        <fullName evidence="8">Fungal-trans domain-containing protein</fullName>
    </submittedName>
</protein>
<keyword evidence="3" id="KW-0805">Transcription regulation</keyword>
<comment type="subcellular location">
    <subcellularLocation>
        <location evidence="1">Nucleus</location>
    </subcellularLocation>
</comment>
<dbReference type="PROSITE" id="PS50048">
    <property type="entry name" value="ZN2_CY6_FUNGAL_2"/>
    <property type="match status" value="1"/>
</dbReference>
<evidence type="ECO:0000259" key="7">
    <source>
        <dbReference type="PROSITE" id="PS50048"/>
    </source>
</evidence>
<feature type="domain" description="Zn(2)-C6 fungal-type" evidence="7">
    <location>
        <begin position="18"/>
        <end position="50"/>
    </location>
</feature>
<comment type="caution">
    <text evidence="8">The sequence shown here is derived from an EMBL/GenBank/DDBJ whole genome shotgun (WGS) entry which is preliminary data.</text>
</comment>
<evidence type="ECO:0000256" key="5">
    <source>
        <dbReference type="ARBA" id="ARBA00023242"/>
    </source>
</evidence>
<accession>A0A8H6SRY0</accession>
<dbReference type="Pfam" id="PF00172">
    <property type="entry name" value="Zn_clus"/>
    <property type="match status" value="1"/>
</dbReference>
<keyword evidence="9" id="KW-1185">Reference proteome</keyword>
<gene>
    <name evidence="8" type="ORF">MIND_00623600</name>
</gene>
<name>A0A8H6SRY0_9AGAR</name>
<dbReference type="EMBL" id="JACAZF010000005">
    <property type="protein sequence ID" value="KAF7303930.1"/>
    <property type="molecule type" value="Genomic_DNA"/>
</dbReference>
<evidence type="ECO:0000256" key="4">
    <source>
        <dbReference type="ARBA" id="ARBA00023163"/>
    </source>
</evidence>
<feature type="region of interest" description="Disordered" evidence="6">
    <location>
        <begin position="1"/>
        <end position="20"/>
    </location>
</feature>
<keyword evidence="2" id="KW-0479">Metal-binding</keyword>
<dbReference type="GeneID" id="59345497"/>
<evidence type="ECO:0000256" key="3">
    <source>
        <dbReference type="ARBA" id="ARBA00023015"/>
    </source>
</evidence>
<sequence>MARKSQDATSGPRNHPSSCHNCRRRKIKCDLARPHCRQCLRSSAFKDCEYREDGPTTAEKLEEQIAILEARIEQLQKPERERLVLQAPYYSQMACSSFIPSSGTLEATLLSSETPSSPPTPGLDILIDRFLEYGETFGFFLHIQRFREAGRSRKGQSQATIESSPDSYTVLPILRAAVSLWAHHLHATTLNIAQSTLNQREEARLLALVTQLRSSTRPFPTCPNVLLQHIQVEVLLSSYFFRNALFLKGEYHIATAVALVQGGRFFCQATEAVHSIRQAERVNAFWTVLTMNNVWTTADGAPSNFASETDIEVPWPIDLNSAKWNEVSPNRSEPARIANFLAGKCGNATSVTALRAKASILFEQAANLSSRFRPNADGNYLHAFLLEFTSTNSLIDQFLFSLPPQDTFSPQDGLLIRCLAHVAIIELHNPFIGPLAVEASRTRALDAARATVDDLVESSQACSTGMVDPIIGTLCMATCQVFFSALTHGMLQNMEEEVDAVSAVERVLNVMPTLASGSKLVESQTHAIRDTFQALCCVPRRYTANASIVIS</sequence>
<dbReference type="InterPro" id="IPR050815">
    <property type="entry name" value="TF_fung"/>
</dbReference>
<dbReference type="PROSITE" id="PS00463">
    <property type="entry name" value="ZN2_CY6_FUNGAL_1"/>
    <property type="match status" value="1"/>
</dbReference>
<dbReference type="PANTHER" id="PTHR47338:SF29">
    <property type="entry name" value="ZN(2)-C6 FUNGAL-TYPE DOMAIN-CONTAINING PROTEIN"/>
    <property type="match status" value="1"/>
</dbReference>
<dbReference type="Gene3D" id="4.10.240.10">
    <property type="entry name" value="Zn(2)-C6 fungal-type DNA-binding domain"/>
    <property type="match status" value="1"/>
</dbReference>
<dbReference type="GO" id="GO:0005634">
    <property type="term" value="C:nucleus"/>
    <property type="evidence" value="ECO:0007669"/>
    <property type="project" value="UniProtKB-SubCell"/>
</dbReference>
<evidence type="ECO:0000256" key="1">
    <source>
        <dbReference type="ARBA" id="ARBA00004123"/>
    </source>
</evidence>
<evidence type="ECO:0000256" key="6">
    <source>
        <dbReference type="SAM" id="MobiDB-lite"/>
    </source>
</evidence>
<evidence type="ECO:0000313" key="9">
    <source>
        <dbReference type="Proteomes" id="UP000636479"/>
    </source>
</evidence>
<evidence type="ECO:0000256" key="2">
    <source>
        <dbReference type="ARBA" id="ARBA00022723"/>
    </source>
</evidence>
<keyword evidence="4" id="KW-0804">Transcription</keyword>
<dbReference type="GO" id="GO:0000981">
    <property type="term" value="F:DNA-binding transcription factor activity, RNA polymerase II-specific"/>
    <property type="evidence" value="ECO:0007669"/>
    <property type="project" value="InterPro"/>
</dbReference>
<dbReference type="PANTHER" id="PTHR47338">
    <property type="entry name" value="ZN(II)2CYS6 TRANSCRIPTION FACTOR (EUROFUNG)-RELATED"/>
    <property type="match status" value="1"/>
</dbReference>
<dbReference type="SUPFAM" id="SSF57701">
    <property type="entry name" value="Zn2/Cys6 DNA-binding domain"/>
    <property type="match status" value="1"/>
</dbReference>